<dbReference type="Pfam" id="PF14890">
    <property type="entry name" value="Intein_splicing"/>
    <property type="match status" value="1"/>
</dbReference>
<dbReference type="InterPro" id="IPR003586">
    <property type="entry name" value="Hint_dom_C"/>
</dbReference>
<dbReference type="InterPro" id="IPR013748">
    <property type="entry name" value="Rep_factorC_C"/>
</dbReference>
<comment type="similarity">
    <text evidence="1">Belongs to the activator 1 small subunits family. RfcS subfamily.</text>
</comment>
<dbReference type="CDD" id="cd00009">
    <property type="entry name" value="AAA"/>
    <property type="match status" value="1"/>
</dbReference>
<evidence type="ECO:0000256" key="3">
    <source>
        <dbReference type="ARBA" id="ARBA00022705"/>
    </source>
</evidence>
<dbReference type="CDD" id="cd00093">
    <property type="entry name" value="HTH_XRE"/>
    <property type="match status" value="1"/>
</dbReference>
<dbReference type="FunFam" id="1.20.272.10:FF:000029">
    <property type="entry name" value="Replication factor C small subunit"/>
    <property type="match status" value="1"/>
</dbReference>
<dbReference type="GO" id="GO:0003689">
    <property type="term" value="F:DNA clamp loader activity"/>
    <property type="evidence" value="ECO:0007669"/>
    <property type="project" value="TreeGrafter"/>
</dbReference>
<dbReference type="InterPro" id="IPR001387">
    <property type="entry name" value="Cro/C1-type_HTH"/>
</dbReference>
<dbReference type="NCBIfam" id="TIGR01445">
    <property type="entry name" value="intein_Nterm"/>
    <property type="match status" value="1"/>
</dbReference>
<dbReference type="PANTHER" id="PTHR11669">
    <property type="entry name" value="REPLICATION FACTOR C / DNA POLYMERASE III GAMMA-TAU SUBUNIT"/>
    <property type="match status" value="1"/>
</dbReference>
<dbReference type="Gene3D" id="1.20.272.10">
    <property type="match status" value="1"/>
</dbReference>
<dbReference type="GO" id="GO:0005524">
    <property type="term" value="F:ATP binding"/>
    <property type="evidence" value="ECO:0007669"/>
    <property type="project" value="UniProtKB-KW"/>
</dbReference>
<dbReference type="GO" id="GO:0005663">
    <property type="term" value="C:DNA replication factor C complex"/>
    <property type="evidence" value="ECO:0007669"/>
    <property type="project" value="TreeGrafter"/>
</dbReference>
<keyword evidence="4" id="KW-0547">Nucleotide-binding</keyword>
<dbReference type="GeneID" id="10772706"/>
<gene>
    <name evidence="10" type="ordered locus">Metok_0579</name>
</gene>
<dbReference type="Pfam" id="PF08542">
    <property type="entry name" value="Rep_fac_C"/>
    <property type="match status" value="1"/>
</dbReference>
<dbReference type="STRING" id="647113.Metok_0579"/>
<dbReference type="PANTHER" id="PTHR11669:SF20">
    <property type="entry name" value="REPLICATION FACTOR C SUBUNIT 4"/>
    <property type="match status" value="1"/>
</dbReference>
<dbReference type="Gene3D" id="1.10.8.60">
    <property type="match status" value="1"/>
</dbReference>
<dbReference type="SUPFAM" id="SSF55608">
    <property type="entry name" value="Homing endonucleases"/>
    <property type="match status" value="1"/>
</dbReference>
<dbReference type="CDD" id="cd00081">
    <property type="entry name" value="Hint"/>
    <property type="match status" value="1"/>
</dbReference>
<dbReference type="SMART" id="SM00305">
    <property type="entry name" value="HintC"/>
    <property type="match status" value="1"/>
</dbReference>
<dbReference type="SUPFAM" id="SSF48019">
    <property type="entry name" value="post-AAA+ oligomerization domain-like"/>
    <property type="match status" value="1"/>
</dbReference>
<dbReference type="PROSITE" id="PS50819">
    <property type="entry name" value="INTEIN_ENDONUCLEASE"/>
    <property type="match status" value="1"/>
</dbReference>
<dbReference type="InterPro" id="IPR008921">
    <property type="entry name" value="DNA_pol3_clamp-load_cplx_C"/>
</dbReference>
<dbReference type="Gene3D" id="2.170.16.10">
    <property type="entry name" value="Hedgehog/Intein (Hint) domain"/>
    <property type="match status" value="2"/>
</dbReference>
<keyword evidence="5" id="KW-0068">Autocatalytic cleavage</keyword>
<evidence type="ECO:0000256" key="7">
    <source>
        <dbReference type="ARBA" id="ARBA00023000"/>
    </source>
</evidence>
<dbReference type="eggNOG" id="arCOG00469">
    <property type="taxonomic scope" value="Archaea"/>
</dbReference>
<dbReference type="SMART" id="SM00306">
    <property type="entry name" value="HintN"/>
    <property type="match status" value="1"/>
</dbReference>
<proteinExistence type="inferred from homology"/>
<dbReference type="InterPro" id="IPR050238">
    <property type="entry name" value="DNA_Rep/Repair_Clamp_Loader"/>
</dbReference>
<dbReference type="InterPro" id="IPR030934">
    <property type="entry name" value="Intein_C"/>
</dbReference>
<dbReference type="GO" id="GO:0006261">
    <property type="term" value="P:DNA-templated DNA replication"/>
    <property type="evidence" value="ECO:0007669"/>
    <property type="project" value="TreeGrafter"/>
</dbReference>
<dbReference type="NCBIfam" id="NF001679">
    <property type="entry name" value="PRK00440.1"/>
    <property type="match status" value="1"/>
</dbReference>
<sequence>MEKPWVEKYRPKTLDEITGHDEIIKRLKSYVKKKSMPHMLFSGPPGVGKCLTGDTKVIVNNKIENLGDIVEKISNGRFGATLVSNPKDLNVLGIDEDGNIKRFNVQYVYKDKTNKIIKIKTKYGRELKITTYHPLLVNKKDGTIKWEKAENLKIGDKLATSRYISLDDNNSDNLINEHKYKYENMMLEWLGYFIGNSYAGMSSNDGITNDNIIIFINNNYTLRKRFAELTQKLFDDAEIKERIHKDNTPSVYVNSKKAINIITDFRGKKSQIKIPNYVMNSLSLKYFIKAYFDCNAIIKDDSIVLYTASKNMAEDLCYALAKYEIISKLKTEHDKKHDKDYYCVIISDSSNIGKFLEEIGFYDKDKYNRAKTLLKNENPNLDVIAVDKSKIRYIADRLRIQLDNDYKKILGYAETKKTSFEISKKVYYKLEELKTIKKLIDKSILIDWDEVEKRKKHISEKTGIQSDIILEYINGKRKPSLKDYLKIAKCLNINIEDTIEAMRYFAKHYVGYAELSMGTWNSSIQSYLEEKTYDNIDITKLEEIRAVELKILNETLNDEKLMDAIAYVLFLTTNNLYWDEITDVKTSEGDFTIYDLHVPKYHNFIGGNLPTVLHNTTAALCLARDLYGENWRDNFLELNSSDERGIDVIRTKVKDFARTKPIGDAPFKIIFLDESDALTSDAQNALRRTMEKYSDICRFILSCNYPSRIIPPIQSRCAIFRFSPLKREDIIKKIKEIAENEGITIDESGIDAIIYVSEGDLRKAINVLQTAATVSKNINDEIIYKVSSKARPDEIIKMLELALNNKFIEARELLYNLMIDWGMSGEDILLQMFREIPNLDIEERKKVSLVEAIGECDFRIVEGANERIQLSALLAKIGMMKGD</sequence>
<dbReference type="Proteomes" id="UP000009296">
    <property type="component" value="Chromosome"/>
</dbReference>
<reference evidence="10" key="1">
    <citation type="submission" date="2011-05" db="EMBL/GenBank/DDBJ databases">
        <title>Complete sequence of chromosome of Methanothermococcus okinawensis IH1.</title>
        <authorList>
            <consortium name="US DOE Joint Genome Institute"/>
            <person name="Lucas S."/>
            <person name="Han J."/>
            <person name="Lapidus A."/>
            <person name="Cheng J.-F."/>
            <person name="Goodwin L."/>
            <person name="Pitluck S."/>
            <person name="Peters L."/>
            <person name="Mikhailova N."/>
            <person name="Held B."/>
            <person name="Han C."/>
            <person name="Tapia R."/>
            <person name="Land M."/>
            <person name="Hauser L."/>
            <person name="Kyrpides N."/>
            <person name="Ivanova N."/>
            <person name="Pagani I."/>
            <person name="Sieprawska-Lupa M."/>
            <person name="Takai K."/>
            <person name="Miyazaki J."/>
            <person name="Whitman W."/>
            <person name="Woyke T."/>
        </authorList>
    </citation>
    <scope>NUCLEOTIDE SEQUENCE [LARGE SCALE GENOMIC DNA]</scope>
    <source>
        <strain evidence="10">IH1</strain>
    </source>
</reference>
<dbReference type="KEGG" id="mok:Metok_0579"/>
<evidence type="ECO:0000256" key="8">
    <source>
        <dbReference type="ARBA" id="ARBA00031749"/>
    </source>
</evidence>
<dbReference type="NCBIfam" id="NF003157">
    <property type="entry name" value="PRK04132.1-2"/>
    <property type="match status" value="1"/>
</dbReference>
<dbReference type="Pfam" id="PF13177">
    <property type="entry name" value="DNA_pol3_delta2"/>
    <property type="match status" value="1"/>
</dbReference>
<dbReference type="EMBL" id="CP002792">
    <property type="protein sequence ID" value="AEH06559.1"/>
    <property type="molecule type" value="Genomic_DNA"/>
</dbReference>
<dbReference type="HOGENOM" id="CLU_015698_2_0_2"/>
<dbReference type="RefSeq" id="WP_013866745.1">
    <property type="nucleotide sequence ID" value="NC_015636.1"/>
</dbReference>
<keyword evidence="6" id="KW-0067">ATP-binding</keyword>
<dbReference type="Gene3D" id="3.10.28.10">
    <property type="entry name" value="Homing endonucleases"/>
    <property type="match status" value="1"/>
</dbReference>
<dbReference type="CDD" id="cd18140">
    <property type="entry name" value="HLD_clamp_RFC"/>
    <property type="match status" value="1"/>
</dbReference>
<dbReference type="SUPFAM" id="SSF51294">
    <property type="entry name" value="Hedgehog/intein (Hint) domain"/>
    <property type="match status" value="1"/>
</dbReference>
<dbReference type="GO" id="GO:0006281">
    <property type="term" value="P:DNA repair"/>
    <property type="evidence" value="ECO:0007669"/>
    <property type="project" value="TreeGrafter"/>
</dbReference>
<dbReference type="Pfam" id="PF21960">
    <property type="entry name" value="RCF1-5-like_lid"/>
    <property type="match status" value="1"/>
</dbReference>
<dbReference type="Pfam" id="PF03215">
    <property type="entry name" value="Rad17"/>
    <property type="match status" value="1"/>
</dbReference>
<dbReference type="AlphaFoldDB" id="F8ALG6"/>
<dbReference type="SUPFAM" id="SSF52540">
    <property type="entry name" value="P-loop containing nucleoside triphosphate hydrolases"/>
    <property type="match status" value="2"/>
</dbReference>
<name>F8ALG6_METOI</name>
<evidence type="ECO:0000256" key="2">
    <source>
        <dbReference type="ARBA" id="ARBA00014164"/>
    </source>
</evidence>
<dbReference type="InterPro" id="IPR006141">
    <property type="entry name" value="Intein_N"/>
</dbReference>
<dbReference type="SUPFAM" id="SSF47413">
    <property type="entry name" value="lambda repressor-like DNA-binding domains"/>
    <property type="match status" value="1"/>
</dbReference>
<dbReference type="InterPro" id="IPR006142">
    <property type="entry name" value="INTEIN"/>
</dbReference>
<keyword evidence="3" id="KW-0235">DNA replication</keyword>
<protein>
    <recommendedName>
        <fullName evidence="2">Replication factor C small subunit</fullName>
    </recommendedName>
    <alternativeName>
        <fullName evidence="8">Clamp loader small subunit</fullName>
    </alternativeName>
</protein>
<evidence type="ECO:0000256" key="5">
    <source>
        <dbReference type="ARBA" id="ARBA00022813"/>
    </source>
</evidence>
<dbReference type="FunFam" id="1.10.8.60:FF:000012">
    <property type="entry name" value="Replication factor C subunit 4"/>
    <property type="match status" value="1"/>
</dbReference>
<dbReference type="Gene3D" id="3.40.50.300">
    <property type="entry name" value="P-loop containing nucleotide triphosphate hydrolases"/>
    <property type="match status" value="2"/>
</dbReference>
<dbReference type="NCBIfam" id="NF003159">
    <property type="entry name" value="PRK04132.1-4"/>
    <property type="match status" value="1"/>
</dbReference>
<dbReference type="eggNOG" id="arCOG03154">
    <property type="taxonomic scope" value="Archaea"/>
</dbReference>
<dbReference type="InterPro" id="IPR027434">
    <property type="entry name" value="Homing_endonucl"/>
</dbReference>
<dbReference type="InterPro" id="IPR004042">
    <property type="entry name" value="Intein_endonuc_central"/>
</dbReference>
<dbReference type="GO" id="GO:0016539">
    <property type="term" value="P:intein-mediated protein splicing"/>
    <property type="evidence" value="ECO:0007669"/>
    <property type="project" value="InterPro"/>
</dbReference>
<evidence type="ECO:0000256" key="1">
    <source>
        <dbReference type="ARBA" id="ARBA00009668"/>
    </source>
</evidence>
<organism evidence="10 11">
    <name type="scientific">Methanothermococcus okinawensis (strain DSM 14208 / JCM 11175 / IH1)</name>
    <dbReference type="NCBI Taxonomy" id="647113"/>
    <lineage>
        <taxon>Archaea</taxon>
        <taxon>Methanobacteriati</taxon>
        <taxon>Methanobacteriota</taxon>
        <taxon>Methanomada group</taxon>
        <taxon>Methanococci</taxon>
        <taxon>Methanococcales</taxon>
        <taxon>Methanococcaceae</taxon>
        <taxon>Methanothermococcus</taxon>
    </lineage>
</organism>
<feature type="domain" description="DOD-type homing endonuclease" evidence="9">
    <location>
        <begin position="189"/>
        <end position="325"/>
    </location>
</feature>
<dbReference type="Pfam" id="PF14528">
    <property type="entry name" value="LAGLIDADG_3"/>
    <property type="match status" value="1"/>
</dbReference>
<dbReference type="OrthoDB" id="7928at2157"/>
<evidence type="ECO:0000313" key="11">
    <source>
        <dbReference type="Proteomes" id="UP000009296"/>
    </source>
</evidence>
<evidence type="ECO:0000313" key="10">
    <source>
        <dbReference type="EMBL" id="AEH06559.1"/>
    </source>
</evidence>
<dbReference type="InterPro" id="IPR036844">
    <property type="entry name" value="Hint_dom_sf"/>
</dbReference>
<keyword evidence="11" id="KW-1185">Reference proteome</keyword>
<dbReference type="InterPro" id="IPR010982">
    <property type="entry name" value="Lambda_DNA-bd_dom_sf"/>
</dbReference>
<dbReference type="InterPro" id="IPR047854">
    <property type="entry name" value="RFC_lid"/>
</dbReference>
<dbReference type="InterPro" id="IPR027417">
    <property type="entry name" value="P-loop_NTPase"/>
</dbReference>
<dbReference type="PRINTS" id="PR00379">
    <property type="entry name" value="INTEIN"/>
</dbReference>
<dbReference type="PROSITE" id="PS50817">
    <property type="entry name" value="INTEIN_N_TER"/>
    <property type="match status" value="1"/>
</dbReference>
<dbReference type="InterPro" id="IPR004860">
    <property type="entry name" value="LAGLIDADG_dom"/>
</dbReference>
<accession>F8ALG6</accession>
<evidence type="ECO:0000256" key="4">
    <source>
        <dbReference type="ARBA" id="ARBA00022741"/>
    </source>
</evidence>
<dbReference type="GO" id="GO:0003677">
    <property type="term" value="F:DNA binding"/>
    <property type="evidence" value="ECO:0007669"/>
    <property type="project" value="InterPro"/>
</dbReference>
<dbReference type="InterPro" id="IPR003587">
    <property type="entry name" value="Hint_dom_N"/>
</dbReference>
<evidence type="ECO:0000256" key="6">
    <source>
        <dbReference type="ARBA" id="ARBA00022840"/>
    </source>
</evidence>
<dbReference type="Gene3D" id="1.10.260.40">
    <property type="entry name" value="lambda repressor-like DNA-binding domains"/>
    <property type="match status" value="1"/>
</dbReference>
<dbReference type="PROSITE" id="PS50818">
    <property type="entry name" value="INTEIN_C_TER"/>
    <property type="match status" value="1"/>
</dbReference>
<keyword evidence="7" id="KW-0651">Protein splicing</keyword>
<evidence type="ECO:0000259" key="9">
    <source>
        <dbReference type="PROSITE" id="PS50819"/>
    </source>
</evidence>
<dbReference type="GO" id="GO:0004519">
    <property type="term" value="F:endonuclease activity"/>
    <property type="evidence" value="ECO:0007669"/>
    <property type="project" value="InterPro"/>
</dbReference>
<dbReference type="NCBIfam" id="TIGR01443">
    <property type="entry name" value="intein_Cterm"/>
    <property type="match status" value="1"/>
</dbReference>